<comment type="catalytic activity">
    <reaction evidence="6">
        <text>P(1),P(4)-bis(5'-adenosyl) tetraphosphate + H2O = 2 ADP + 2 H(+)</text>
        <dbReference type="Rhea" id="RHEA:24252"/>
        <dbReference type="ChEBI" id="CHEBI:15377"/>
        <dbReference type="ChEBI" id="CHEBI:15378"/>
        <dbReference type="ChEBI" id="CHEBI:58141"/>
        <dbReference type="ChEBI" id="CHEBI:456216"/>
        <dbReference type="EC" id="3.6.1.41"/>
    </reaction>
</comment>
<evidence type="ECO:0000259" key="8">
    <source>
        <dbReference type="PROSITE" id="PS51831"/>
    </source>
</evidence>
<keyword evidence="10" id="KW-1185">Reference proteome</keyword>
<gene>
    <name evidence="9" type="ORF">HM1_2699</name>
</gene>
<dbReference type="NCBIfam" id="TIGR00488">
    <property type="entry name" value="bis(5'-nucleosyl)-tetraphosphatase (symmetrical) YqeK"/>
    <property type="match status" value="1"/>
</dbReference>
<evidence type="ECO:0000256" key="2">
    <source>
        <dbReference type="ARBA" id="ARBA00022723"/>
    </source>
</evidence>
<feature type="domain" description="HD" evidence="8">
    <location>
        <begin position="26"/>
        <end position="141"/>
    </location>
</feature>
<evidence type="ECO:0000256" key="5">
    <source>
        <dbReference type="ARBA" id="ARBA00023004"/>
    </source>
</evidence>
<reference evidence="9 10" key="1">
    <citation type="journal article" date="2008" name="J. Bacteriol.">
        <title>The genome of Heliobacterium modesticaldum, a phototrophic representative of the Firmicutes containing the simplest photosynthetic apparatus.</title>
        <authorList>
            <person name="Sattley W.M."/>
            <person name="Madigan M.T."/>
            <person name="Swingley W.D."/>
            <person name="Cheung P.C."/>
            <person name="Clocksin K.M."/>
            <person name="Conrad A.L."/>
            <person name="Dejesa L.C."/>
            <person name="Honchak B.M."/>
            <person name="Jung D.O."/>
            <person name="Karbach L.E."/>
            <person name="Kurdoglu A."/>
            <person name="Lahiri S."/>
            <person name="Mastrian S.D."/>
            <person name="Page L.E."/>
            <person name="Taylor H.L."/>
            <person name="Wang Z.T."/>
            <person name="Raymond J."/>
            <person name="Chen M."/>
            <person name="Blankenship R.E."/>
            <person name="Touchman J.W."/>
        </authorList>
    </citation>
    <scope>NUCLEOTIDE SEQUENCE [LARGE SCALE GENOMIC DNA]</scope>
    <source>
        <strain evidence="10">ATCC 51547 / Ice1</strain>
    </source>
</reference>
<evidence type="ECO:0000256" key="1">
    <source>
        <dbReference type="ARBA" id="ARBA00012506"/>
    </source>
</evidence>
<dbReference type="InterPro" id="IPR005249">
    <property type="entry name" value="YqeK"/>
</dbReference>
<dbReference type="GO" id="GO:0046872">
    <property type="term" value="F:metal ion binding"/>
    <property type="evidence" value="ECO:0007669"/>
    <property type="project" value="UniProtKB-KW"/>
</dbReference>
<proteinExistence type="predicted"/>
<evidence type="ECO:0000256" key="7">
    <source>
        <dbReference type="SAM" id="MobiDB-lite"/>
    </source>
</evidence>
<feature type="region of interest" description="Disordered" evidence="7">
    <location>
        <begin position="196"/>
        <end position="215"/>
    </location>
</feature>
<dbReference type="SMART" id="SM00471">
    <property type="entry name" value="HDc"/>
    <property type="match status" value="1"/>
</dbReference>
<dbReference type="KEGG" id="hmo:HM1_2699"/>
<evidence type="ECO:0000256" key="3">
    <source>
        <dbReference type="ARBA" id="ARBA00022741"/>
    </source>
</evidence>
<protein>
    <recommendedName>
        <fullName evidence="1">bis(5'-nucleosyl)-tetraphosphatase (symmetrical)</fullName>
        <ecNumber evidence="1">3.6.1.41</ecNumber>
    </recommendedName>
</protein>
<dbReference type="EMBL" id="CP000930">
    <property type="protein sequence ID" value="ABZ85228.1"/>
    <property type="molecule type" value="Genomic_DNA"/>
</dbReference>
<dbReference type="HOGENOM" id="CLU_089580_1_2_9"/>
<organism evidence="9 10">
    <name type="scientific">Heliobacterium modesticaldum (strain ATCC 51547 / Ice1)</name>
    <dbReference type="NCBI Taxonomy" id="498761"/>
    <lineage>
        <taxon>Bacteria</taxon>
        <taxon>Bacillati</taxon>
        <taxon>Bacillota</taxon>
        <taxon>Clostridia</taxon>
        <taxon>Eubacteriales</taxon>
        <taxon>Heliobacteriaceae</taxon>
        <taxon>Heliomicrobium</taxon>
    </lineage>
</organism>
<dbReference type="InterPro" id="IPR006674">
    <property type="entry name" value="HD_domain"/>
</dbReference>
<dbReference type="Pfam" id="PF01966">
    <property type="entry name" value="HD"/>
    <property type="match status" value="1"/>
</dbReference>
<dbReference type="SUPFAM" id="SSF109604">
    <property type="entry name" value="HD-domain/PDEase-like"/>
    <property type="match status" value="1"/>
</dbReference>
<dbReference type="Gene3D" id="1.10.3210.10">
    <property type="entry name" value="Hypothetical protein af1432"/>
    <property type="match status" value="1"/>
</dbReference>
<keyword evidence="3" id="KW-0547">Nucleotide-binding</keyword>
<dbReference type="AlphaFoldDB" id="B0TBV5"/>
<dbReference type="PANTHER" id="PTHR35795">
    <property type="entry name" value="SLR1885 PROTEIN"/>
    <property type="match status" value="1"/>
</dbReference>
<dbReference type="STRING" id="498761.HM1_2699"/>
<name>B0TBV5_HELMI</name>
<evidence type="ECO:0000313" key="9">
    <source>
        <dbReference type="EMBL" id="ABZ85228.1"/>
    </source>
</evidence>
<dbReference type="EC" id="3.6.1.41" evidence="1"/>
<keyword evidence="4" id="KW-0378">Hydrolase</keyword>
<keyword evidence="2" id="KW-0479">Metal-binding</keyword>
<evidence type="ECO:0000256" key="4">
    <source>
        <dbReference type="ARBA" id="ARBA00022801"/>
    </source>
</evidence>
<dbReference type="eggNOG" id="COG1713">
    <property type="taxonomic scope" value="Bacteria"/>
</dbReference>
<evidence type="ECO:0000256" key="6">
    <source>
        <dbReference type="ARBA" id="ARBA00049417"/>
    </source>
</evidence>
<dbReference type="PANTHER" id="PTHR35795:SF1">
    <property type="entry name" value="BIS(5'-NUCLEOSYL)-TETRAPHOSPHATASE, SYMMETRICAL"/>
    <property type="match status" value="1"/>
</dbReference>
<keyword evidence="5" id="KW-0408">Iron</keyword>
<accession>B0TBV5</accession>
<dbReference type="PROSITE" id="PS51831">
    <property type="entry name" value="HD"/>
    <property type="match status" value="1"/>
</dbReference>
<dbReference type="CDD" id="cd00077">
    <property type="entry name" value="HDc"/>
    <property type="match status" value="1"/>
</dbReference>
<dbReference type="Proteomes" id="UP000008550">
    <property type="component" value="Chromosome"/>
</dbReference>
<dbReference type="GO" id="GO:0008803">
    <property type="term" value="F:bis(5'-nucleosyl)-tetraphosphatase (symmetrical) activity"/>
    <property type="evidence" value="ECO:0007669"/>
    <property type="project" value="UniProtKB-EC"/>
</dbReference>
<dbReference type="InterPro" id="IPR051094">
    <property type="entry name" value="Diverse_Catalytic_Enzymes"/>
</dbReference>
<dbReference type="GO" id="GO:0000166">
    <property type="term" value="F:nucleotide binding"/>
    <property type="evidence" value="ECO:0007669"/>
    <property type="project" value="UniProtKB-KW"/>
</dbReference>
<evidence type="ECO:0000313" key="10">
    <source>
        <dbReference type="Proteomes" id="UP000008550"/>
    </source>
</evidence>
<dbReference type="InterPro" id="IPR003607">
    <property type="entry name" value="HD/PDEase_dom"/>
</dbReference>
<sequence>MILLGDWQAISRRLQEDLAREMSPRRFIHTVGTGETAYRLAVQWGADPERARLAALAHDIAREWPSDRLLQACEEAGVPLEPWERNQVELLHGYAGAWWAAKVYRLDDDEVLKAVRHHTIGHPGMALLEKIVYLADKIEPNRAYKGVDRLRKLAGQSLDSAVLACLDQAIEHVLRKGGLLHPLTVETRNRLILERKREGMDSQQHIEKTTEKPNR</sequence>